<dbReference type="AlphaFoldDB" id="A0A1N7KYL8"/>
<sequence length="724" mass="81841">MSLSSKQQHDQQTIAELRSEIERLRDFAKFSSDWCWEQDSELKFIAFSGAGIGKLHIDQAHIVGVCRWDMPIGPASLSDMKRHKTCCEQHENFYDFEYDMFDNQGVLHRIAISGSPIFDNNRNFCGYRGVGSNITELHLARKAFKETQQQLSQIVVGSPIPSFVINAKHVITHWNKACEVLTGIPATEIIGTKNTWSGFYDTPRPVMANLVMQGGFGDDFEKHYGKKFKPSTLIPGAFEAQDYFPHMQGGKWLFFTAAPLLDEQGRTIGAIETLQDITSQKVQEEKILHQAHFDSLTGLPNRFLALDRLKLLIKEAKREQQKLAVLFIDLDDFKKINDTLGHAFGDELLIQAANRLQKMIRSSDTIGRLGGDEFIVLIKNLDDAYDVRPVAEKLLESFRDIFKVKKRELLITTSIGIAIYPEDGLTPNKLLRNADSAMYHSKNQGRNAYHFFTEGMNAGVKRRLMLEEKMHGAISRDEFSLHYQPVIEVNTGNIIGAEALLRWKNPSLGQVSPEEFIPIAEQTGLIVPIGYYVLNEALKATSTWIVKYRGPFNIAVNLSPLQFKDPKLINTVKRLLDQYNLSGNSLSLEITEGVLLGSKHYIRQAFADIQSMGIKISMDDFGKGYSSLNYLRQHTFNTLKIDRSFMQDFERDKTAPALINATIAMAHALDVEVIAEGVETQAQIDYLTENSCDYAQGYLFSKPLPHAEFEQLLCLDEFSDVLTS</sequence>
<feature type="domain" description="PAC" evidence="3">
    <location>
        <begin position="238"/>
        <end position="289"/>
    </location>
</feature>
<keyword evidence="7" id="KW-1185">Reference proteome</keyword>
<dbReference type="SMART" id="SM00091">
    <property type="entry name" value="PAS"/>
    <property type="match status" value="1"/>
</dbReference>
<accession>A0A1N7KYL8</accession>
<dbReference type="RefSeq" id="WP_054341745.1">
    <property type="nucleotide sequence ID" value="NZ_FTOE01000003.1"/>
</dbReference>
<dbReference type="InterPro" id="IPR013767">
    <property type="entry name" value="PAS_fold"/>
</dbReference>
<dbReference type="GO" id="GO:0003824">
    <property type="term" value="F:catalytic activity"/>
    <property type="evidence" value="ECO:0007669"/>
    <property type="project" value="UniProtKB-ARBA"/>
</dbReference>
<dbReference type="InterPro" id="IPR052155">
    <property type="entry name" value="Biofilm_reg_signaling"/>
</dbReference>
<dbReference type="Pfam" id="PF00563">
    <property type="entry name" value="EAL"/>
    <property type="match status" value="1"/>
</dbReference>
<dbReference type="PROSITE" id="PS50112">
    <property type="entry name" value="PAS"/>
    <property type="match status" value="1"/>
</dbReference>
<dbReference type="Proteomes" id="UP000185999">
    <property type="component" value="Unassembled WGS sequence"/>
</dbReference>
<dbReference type="CDD" id="cd00130">
    <property type="entry name" value="PAS"/>
    <property type="match status" value="1"/>
</dbReference>
<evidence type="ECO:0000313" key="6">
    <source>
        <dbReference type="EMBL" id="SIS66651.1"/>
    </source>
</evidence>
<dbReference type="Pfam" id="PF00989">
    <property type="entry name" value="PAS"/>
    <property type="match status" value="1"/>
</dbReference>
<dbReference type="Gene3D" id="3.30.70.270">
    <property type="match status" value="1"/>
</dbReference>
<dbReference type="PANTHER" id="PTHR44757">
    <property type="entry name" value="DIGUANYLATE CYCLASE DGCP"/>
    <property type="match status" value="1"/>
</dbReference>
<evidence type="ECO:0000256" key="1">
    <source>
        <dbReference type="ARBA" id="ARBA00001946"/>
    </source>
</evidence>
<dbReference type="OrthoDB" id="9816034at2"/>
<dbReference type="InterPro" id="IPR029787">
    <property type="entry name" value="Nucleotide_cyclase"/>
</dbReference>
<dbReference type="EMBL" id="FTOE01000003">
    <property type="protein sequence ID" value="SIS66651.1"/>
    <property type="molecule type" value="Genomic_DNA"/>
</dbReference>
<evidence type="ECO:0000313" key="7">
    <source>
        <dbReference type="Proteomes" id="UP000185999"/>
    </source>
</evidence>
<dbReference type="Pfam" id="PF00990">
    <property type="entry name" value="GGDEF"/>
    <property type="match status" value="1"/>
</dbReference>
<evidence type="ECO:0000259" key="4">
    <source>
        <dbReference type="PROSITE" id="PS50883"/>
    </source>
</evidence>
<dbReference type="SUPFAM" id="SSF55073">
    <property type="entry name" value="Nucleotide cyclase"/>
    <property type="match status" value="1"/>
</dbReference>
<dbReference type="SMART" id="SM00267">
    <property type="entry name" value="GGDEF"/>
    <property type="match status" value="1"/>
</dbReference>
<dbReference type="SMART" id="SM00052">
    <property type="entry name" value="EAL"/>
    <property type="match status" value="1"/>
</dbReference>
<dbReference type="Gene3D" id="3.30.450.20">
    <property type="entry name" value="PAS domain"/>
    <property type="match status" value="2"/>
</dbReference>
<dbReference type="InterPro" id="IPR043128">
    <property type="entry name" value="Rev_trsase/Diguanyl_cyclase"/>
</dbReference>
<dbReference type="CDD" id="cd01948">
    <property type="entry name" value="EAL"/>
    <property type="match status" value="1"/>
</dbReference>
<dbReference type="InterPro" id="IPR035965">
    <property type="entry name" value="PAS-like_dom_sf"/>
</dbReference>
<feature type="domain" description="GGDEF" evidence="5">
    <location>
        <begin position="321"/>
        <end position="454"/>
    </location>
</feature>
<dbReference type="CDD" id="cd01949">
    <property type="entry name" value="GGDEF"/>
    <property type="match status" value="1"/>
</dbReference>
<feature type="domain" description="EAL" evidence="4">
    <location>
        <begin position="463"/>
        <end position="717"/>
    </location>
</feature>
<dbReference type="SUPFAM" id="SSF55785">
    <property type="entry name" value="PYP-like sensor domain (PAS domain)"/>
    <property type="match status" value="2"/>
</dbReference>
<evidence type="ECO:0000259" key="3">
    <source>
        <dbReference type="PROSITE" id="PS50113"/>
    </source>
</evidence>
<feature type="domain" description="PAS" evidence="2">
    <location>
        <begin position="147"/>
        <end position="191"/>
    </location>
</feature>
<protein>
    <submittedName>
        <fullName evidence="6">Diguanylate cyclase (GGDEF) domain-containing protein</fullName>
    </submittedName>
</protein>
<dbReference type="InterPro" id="IPR000700">
    <property type="entry name" value="PAS-assoc_C"/>
</dbReference>
<dbReference type="InterPro" id="IPR001633">
    <property type="entry name" value="EAL_dom"/>
</dbReference>
<dbReference type="STRING" id="619304.SAMN05421760_10376"/>
<feature type="domain" description="PAC" evidence="3">
    <location>
        <begin position="94"/>
        <end position="146"/>
    </location>
</feature>
<gene>
    <name evidence="6" type="ORF">SAMN05421760_10376</name>
</gene>
<dbReference type="GO" id="GO:0006355">
    <property type="term" value="P:regulation of DNA-templated transcription"/>
    <property type="evidence" value="ECO:0007669"/>
    <property type="project" value="InterPro"/>
</dbReference>
<comment type="cofactor">
    <cofactor evidence="1">
        <name>Mg(2+)</name>
        <dbReference type="ChEBI" id="CHEBI:18420"/>
    </cofactor>
</comment>
<dbReference type="Pfam" id="PF13426">
    <property type="entry name" value="PAS_9"/>
    <property type="match status" value="1"/>
</dbReference>
<name>A0A1N7KYL8_9GAMM</name>
<dbReference type="InterPro" id="IPR000014">
    <property type="entry name" value="PAS"/>
</dbReference>
<reference evidence="7" key="1">
    <citation type="submission" date="2017-01" db="EMBL/GenBank/DDBJ databases">
        <authorList>
            <person name="Varghese N."/>
            <person name="Submissions S."/>
        </authorList>
    </citation>
    <scope>NUCLEOTIDE SEQUENCE [LARGE SCALE GENOMIC DNA]</scope>
    <source>
        <strain evidence="7">DSM 22306</strain>
    </source>
</reference>
<evidence type="ECO:0000259" key="2">
    <source>
        <dbReference type="PROSITE" id="PS50112"/>
    </source>
</evidence>
<dbReference type="SUPFAM" id="SSF141868">
    <property type="entry name" value="EAL domain-like"/>
    <property type="match status" value="1"/>
</dbReference>
<dbReference type="PANTHER" id="PTHR44757:SF2">
    <property type="entry name" value="BIOFILM ARCHITECTURE MAINTENANCE PROTEIN MBAA"/>
    <property type="match status" value="1"/>
</dbReference>
<dbReference type="PROSITE" id="PS50883">
    <property type="entry name" value="EAL"/>
    <property type="match status" value="1"/>
</dbReference>
<proteinExistence type="predicted"/>
<dbReference type="PROSITE" id="PS50887">
    <property type="entry name" value="GGDEF"/>
    <property type="match status" value="1"/>
</dbReference>
<dbReference type="PROSITE" id="PS50113">
    <property type="entry name" value="PAC"/>
    <property type="match status" value="2"/>
</dbReference>
<dbReference type="Gene3D" id="3.20.20.450">
    <property type="entry name" value="EAL domain"/>
    <property type="match status" value="1"/>
</dbReference>
<dbReference type="FunFam" id="3.30.70.270:FF:000001">
    <property type="entry name" value="Diguanylate cyclase domain protein"/>
    <property type="match status" value="1"/>
</dbReference>
<evidence type="ECO:0000259" key="5">
    <source>
        <dbReference type="PROSITE" id="PS50887"/>
    </source>
</evidence>
<dbReference type="InterPro" id="IPR000160">
    <property type="entry name" value="GGDEF_dom"/>
</dbReference>
<dbReference type="InterPro" id="IPR035919">
    <property type="entry name" value="EAL_sf"/>
</dbReference>
<organism evidence="6 7">
    <name type="scientific">Neptunomonas antarctica</name>
    <dbReference type="NCBI Taxonomy" id="619304"/>
    <lineage>
        <taxon>Bacteria</taxon>
        <taxon>Pseudomonadati</taxon>
        <taxon>Pseudomonadota</taxon>
        <taxon>Gammaproteobacteria</taxon>
        <taxon>Oceanospirillales</taxon>
        <taxon>Oceanospirillaceae</taxon>
        <taxon>Neptunomonas</taxon>
    </lineage>
</organism>
<dbReference type="NCBIfam" id="TIGR00254">
    <property type="entry name" value="GGDEF"/>
    <property type="match status" value="1"/>
</dbReference>